<dbReference type="GO" id="GO:0006406">
    <property type="term" value="P:mRNA export from nucleus"/>
    <property type="evidence" value="ECO:0007669"/>
    <property type="project" value="TreeGrafter"/>
</dbReference>
<keyword evidence="10" id="KW-1185">Reference proteome</keyword>
<feature type="compositionally biased region" description="Low complexity" evidence="5">
    <location>
        <begin position="1817"/>
        <end position="1827"/>
    </location>
</feature>
<feature type="compositionally biased region" description="Acidic residues" evidence="5">
    <location>
        <begin position="2162"/>
        <end position="2173"/>
    </location>
</feature>
<evidence type="ECO:0000256" key="2">
    <source>
        <dbReference type="ARBA" id="ARBA00023054"/>
    </source>
</evidence>
<keyword evidence="3" id="KW-0539">Nucleus</keyword>
<evidence type="ECO:0000259" key="7">
    <source>
        <dbReference type="Pfam" id="PF25481"/>
    </source>
</evidence>
<feature type="compositionally biased region" description="Polar residues" evidence="5">
    <location>
        <begin position="1868"/>
        <end position="1885"/>
    </location>
</feature>
<feature type="compositionally biased region" description="Low complexity" evidence="5">
    <location>
        <begin position="1663"/>
        <end position="1692"/>
    </location>
</feature>
<evidence type="ECO:0000256" key="4">
    <source>
        <dbReference type="SAM" id="Coils"/>
    </source>
</evidence>
<evidence type="ECO:0000259" key="8">
    <source>
        <dbReference type="Pfam" id="PF25785"/>
    </source>
</evidence>
<dbReference type="Proteomes" id="UP000738325">
    <property type="component" value="Unassembled WGS sequence"/>
</dbReference>
<dbReference type="SUPFAM" id="SSF57997">
    <property type="entry name" value="Tropomyosin"/>
    <property type="match status" value="1"/>
</dbReference>
<dbReference type="OrthoDB" id="343070at2759"/>
<feature type="compositionally biased region" description="Low complexity" evidence="5">
    <location>
        <begin position="1770"/>
        <end position="1794"/>
    </location>
</feature>
<dbReference type="InterPro" id="IPR012929">
    <property type="entry name" value="Nucleoprot-TPR/MLP1-2_dom"/>
</dbReference>
<feature type="coiled-coil region" evidence="4">
    <location>
        <begin position="920"/>
        <end position="1194"/>
    </location>
</feature>
<feature type="compositionally biased region" description="Polar residues" evidence="5">
    <location>
        <begin position="1923"/>
        <end position="1933"/>
    </location>
</feature>
<feature type="region of interest" description="Disordered" evidence="5">
    <location>
        <begin position="1817"/>
        <end position="2194"/>
    </location>
</feature>
<dbReference type="GO" id="GO:0005643">
    <property type="term" value="C:nuclear pore"/>
    <property type="evidence" value="ECO:0007669"/>
    <property type="project" value="TreeGrafter"/>
</dbReference>
<comment type="caution">
    <text evidence="9">The sequence shown here is derived from an EMBL/GenBank/DDBJ whole genome shotgun (WGS) entry which is preliminary data.</text>
</comment>
<feature type="coiled-coil region" evidence="4">
    <location>
        <begin position="1226"/>
        <end position="1530"/>
    </location>
</feature>
<reference evidence="9" key="1">
    <citation type="journal article" date="2020" name="Fungal Divers.">
        <title>Resolving the Mortierellaceae phylogeny through synthesis of multi-gene phylogenetics and phylogenomics.</title>
        <authorList>
            <person name="Vandepol N."/>
            <person name="Liber J."/>
            <person name="Desiro A."/>
            <person name="Na H."/>
            <person name="Kennedy M."/>
            <person name="Barry K."/>
            <person name="Grigoriev I.V."/>
            <person name="Miller A.N."/>
            <person name="O'Donnell K."/>
            <person name="Stajich J.E."/>
            <person name="Bonito G."/>
        </authorList>
    </citation>
    <scope>NUCLEOTIDE SEQUENCE</scope>
    <source>
        <strain evidence="9">REB-010B</strain>
    </source>
</reference>
<dbReference type="InterPro" id="IPR057974">
    <property type="entry name" value="NUA/TPR/MLP1-2-like_dom"/>
</dbReference>
<evidence type="ECO:0000256" key="5">
    <source>
        <dbReference type="SAM" id="MobiDB-lite"/>
    </source>
</evidence>
<dbReference type="Pfam" id="PF25481">
    <property type="entry name" value="Nucleoprot-TPR"/>
    <property type="match status" value="1"/>
</dbReference>
<evidence type="ECO:0000313" key="9">
    <source>
        <dbReference type="EMBL" id="KAG0313444.1"/>
    </source>
</evidence>
<feature type="domain" description="Nucleoprotein TPR/MLP1-2" evidence="6">
    <location>
        <begin position="1063"/>
        <end position="1191"/>
    </location>
</feature>
<accession>A0A9P6RA31</accession>
<feature type="compositionally biased region" description="Basic and acidic residues" evidence="5">
    <location>
        <begin position="1600"/>
        <end position="1622"/>
    </location>
</feature>
<feature type="region of interest" description="Disordered" evidence="5">
    <location>
        <begin position="1600"/>
        <end position="1625"/>
    </location>
</feature>
<evidence type="ECO:0008006" key="11">
    <source>
        <dbReference type="Google" id="ProtNLM"/>
    </source>
</evidence>
<dbReference type="GO" id="GO:0017056">
    <property type="term" value="F:structural constituent of nuclear pore"/>
    <property type="evidence" value="ECO:0007669"/>
    <property type="project" value="TreeGrafter"/>
</dbReference>
<feature type="domain" description="Nucleoprotein TPR/MPL1" evidence="7">
    <location>
        <begin position="204"/>
        <end position="282"/>
    </location>
</feature>
<dbReference type="Pfam" id="PF25785">
    <property type="entry name" value="TPR"/>
    <property type="match status" value="1"/>
</dbReference>
<feature type="coiled-coil region" evidence="4">
    <location>
        <begin position="582"/>
        <end position="656"/>
    </location>
</feature>
<dbReference type="Gene3D" id="1.10.287.1490">
    <property type="match status" value="1"/>
</dbReference>
<dbReference type="InterPro" id="IPR057577">
    <property type="entry name" value="Nucleoprot-TPR/MLP1_dom"/>
</dbReference>
<feature type="coiled-coil region" evidence="4">
    <location>
        <begin position="100"/>
        <end position="306"/>
    </location>
</feature>
<feature type="compositionally biased region" description="Acidic residues" evidence="5">
    <location>
        <begin position="2123"/>
        <end position="2136"/>
    </location>
</feature>
<dbReference type="PANTHER" id="PTHR18898:SF2">
    <property type="entry name" value="NUCLEOPROTEIN TPR"/>
    <property type="match status" value="1"/>
</dbReference>
<feature type="domain" description="NUA/TPR/MLP1-2-like" evidence="8">
    <location>
        <begin position="509"/>
        <end position="607"/>
    </location>
</feature>
<keyword evidence="2 4" id="KW-0175">Coiled coil</keyword>
<dbReference type="PANTHER" id="PTHR18898">
    <property type="entry name" value="NUCLEOPROTEIN TPR-RELATED"/>
    <property type="match status" value="1"/>
</dbReference>
<feature type="compositionally biased region" description="Low complexity" evidence="5">
    <location>
        <begin position="1738"/>
        <end position="1752"/>
    </location>
</feature>
<dbReference type="Pfam" id="PF07926">
    <property type="entry name" value="TPR_MLP1_2"/>
    <property type="match status" value="1"/>
</dbReference>
<feature type="coiled-coil region" evidence="4">
    <location>
        <begin position="350"/>
        <end position="391"/>
    </location>
</feature>
<feature type="coiled-coil region" evidence="4">
    <location>
        <begin position="702"/>
        <end position="778"/>
    </location>
</feature>
<organism evidence="9 10">
    <name type="scientific">Dissophora globulifera</name>
    <dbReference type="NCBI Taxonomy" id="979702"/>
    <lineage>
        <taxon>Eukaryota</taxon>
        <taxon>Fungi</taxon>
        <taxon>Fungi incertae sedis</taxon>
        <taxon>Mucoromycota</taxon>
        <taxon>Mortierellomycotina</taxon>
        <taxon>Mortierellomycetes</taxon>
        <taxon>Mortierellales</taxon>
        <taxon>Mortierellaceae</taxon>
        <taxon>Dissophora</taxon>
    </lineage>
</organism>
<feature type="compositionally biased region" description="Low complexity" evidence="5">
    <location>
        <begin position="1958"/>
        <end position="1979"/>
    </location>
</feature>
<comment type="subcellular location">
    <subcellularLocation>
        <location evidence="1">Nucleus</location>
    </subcellularLocation>
</comment>
<feature type="coiled-coil region" evidence="4">
    <location>
        <begin position="431"/>
        <end position="535"/>
    </location>
</feature>
<dbReference type="EMBL" id="JAAAIP010000711">
    <property type="protein sequence ID" value="KAG0313444.1"/>
    <property type="molecule type" value="Genomic_DNA"/>
</dbReference>
<protein>
    <recommendedName>
        <fullName evidence="11">Nucleoprotein TPR/MLP1 domain-containing protein</fullName>
    </recommendedName>
</protein>
<evidence type="ECO:0000256" key="1">
    <source>
        <dbReference type="ARBA" id="ARBA00004123"/>
    </source>
</evidence>
<evidence type="ECO:0000256" key="3">
    <source>
        <dbReference type="ARBA" id="ARBA00023242"/>
    </source>
</evidence>
<evidence type="ECO:0000259" key="6">
    <source>
        <dbReference type="Pfam" id="PF07926"/>
    </source>
</evidence>
<feature type="region of interest" description="Disordered" evidence="5">
    <location>
        <begin position="1649"/>
        <end position="1794"/>
    </location>
</feature>
<proteinExistence type="predicted"/>
<sequence>MEGVQIVLNDPQRIRISHLLALQVDDFSRLLTQLHDASQAPAAIQQLFQQLDTRAIQSASDDSWKQQAEEAKAALASEKITFEHRFQQYESRVNGFKTQLTDTRQKLQTATKTAEEAVAKATELETKLSGQQSGSLHANVELESAKSKVESLEAEKRDILGALQRKVSELDQTNEDYQTLSTRYQELKKEASKFESESREAKASEMMHKLQKQSLEQELEMITQRLESLKSELDAKSKEYSTYRSEKSAQISQLQADLDQARIESTTASSTISSLERRVKEQQDKLSEVIEKNKDLQDQNMFKEEQFRVEMETQRRLNELLERSTKDTRGRVADLELTIEDLKYTLSMNNSEHQDAISALSDEKVQLQIKLERSTIQIERLKEEQKRADEILNKAGLIDTSGTAEFDIGRMGVLSPTAAVAAKLQKTGMSLTQVYTRYMELQQEHAQLRAENARLQDHMDQIVKELSDGAPLIREQQLEYERLQRHAEELSTQLETAMQEKEQLAFGARDALAQLDGVVKERDTLHKENQDLDRQVQNLLWRIKAPNAPQSLAPASTRSVQTDTTTEAEQVFDDHFVLFSEVQELQQQNKQLRRIARQFTEEREAAEGSQAQAKKKEEQEVIEEAERLIEAMREDIASKELQIDSYKQELEMMRRILKSSSVRENSGAGGDASTDADKSAISEASEYAKLLAELQKTFDAYRTETIEDNRQLKTQLQQAQQDASDNRIQLGRAKTQVEVLNERYQLMVDNTGHLSKEMEELRKRCASLQDNSTRHEIANQRLSSDLYAERDSALRLSAEINNLKTEKALWKSFETRLLEDNQALVKEKSHLNGLLQTVQNMTNELERGSEQTKRRLESTVTSKEQEVEALKEKLKEEVASSTRLRDRREMETKEWQTRIDTLQAEYQTSRETLIATKTSLEHTNAKVEDLTRQIKSREEQLAIYQPKATGAQSSEATREEQLQAQLVQLHADLARHQAEADASREHLAQFQAISQTNEDRLAELTATFEEFKKEHDRKLEESAQTIKSLETKLANAEERAQSAASNVVEMQNQVDEERAVWKKEKEELELKLRHLQNIESQSNAMEGRFRRDLRVQAAQTKEAHENYERELLNHARDIDALNQLKDRFNRQTIDLERYKAASENALSNLQAAELSWEGQKSVIQKTLSEVEKRCAELKDQNDKLHRHLEDVSAQALSIQQRSNAPIAEDAGAADEVATTGTAEDRLAELRAVIRFVRTEKEILECQHELNLQESRRLKQQLEQTNRSLEETRTLLTEERNKHQEVMISKQQHEQLLEKINQLDLLRESNTTLRSENERLQRRVMRLEESGRELQLKLQPLNEQVREMKAELDLSKEELKQVNEDRDRWRNRTVEIMAKHDRIDPTEFQELKDTVEKYKTQEVEKEQELTALKTENESLQTRFRDASIKLTKLTGHAQAWRKKHMEEAAKVEGLQKELEASKARIPELEKSLEEANSKAGSNDSARAREVDNIQKTLEALQSVKEKLEKENAELKENQKALGNKLAQSIQRNKLLTTRIKEMTAAAAPAADGANSAAVNQAAIDAAVKSKEEELERKYAAQAAAAPGTVNTAELETRIEKEKQKAMAELKEKHDSQVESMEKMHKMRQQLTIQAKDKEIQNLKTLLASSGVTLGTPPGSNEARPAGATTTDTVMTPVTAPSAAALSPAARPFRPQGPAGTQVRPQNHRLAKTEAAATAPAATPAAPVARNFGLPPRPGQPAAQAAANPAAQTPKFTPGQSRLRPPLGARQAAAAAAAATGPEQTTSTTPSPRPAAAAVVVPPPVVVATETAPVITATPAATPAAAAPTSLGQQPQRLLIKRRREDELPGQLGQAQGLPSQDTSHEAGAGTTSPSMGPTSVTATTPESKPAHSIIKRQRQLPVVEGSSLSSPELSSPPTSETRAHTVTIQRSRVASASDAIEVPPTSSPFTGASSVVAVETTTTTNTMETTTTEPEPTTRTSPHGQKRRHETTESSVQEVIAIVSTPGPTDLEDEVSTPEASHEIMSMDVDDVPPVKRVRPGSHVVITELAEEAPSSTDAAEEAGQLTDFEEGEMEEGAATTSADMEGTEAGINNNNGSDAKAAEEEEEEEPQGNGGDTHAATEGAEDVLEEELEEGLENAYGTPGTGDVATFDEVEVHTPQAQDEEEGELDLDLDEQREHEAHHQGDAEAPESGA</sequence>
<feature type="compositionally biased region" description="Low complexity" evidence="5">
    <location>
        <begin position="1711"/>
        <end position="1727"/>
    </location>
</feature>
<name>A0A9P6RA31_9FUNG</name>
<feature type="coiled-coil region" evidence="4">
    <location>
        <begin position="831"/>
        <end position="887"/>
    </location>
</feature>
<feature type="compositionally biased region" description="Basic and acidic residues" evidence="5">
    <location>
        <begin position="2174"/>
        <end position="2186"/>
    </location>
</feature>
<feature type="compositionally biased region" description="Low complexity" evidence="5">
    <location>
        <begin position="1905"/>
        <end position="1919"/>
    </location>
</feature>
<gene>
    <name evidence="9" type="ORF">BGZ99_008891</name>
</gene>
<feature type="compositionally biased region" description="Polar residues" evidence="5">
    <location>
        <begin position="1851"/>
        <end position="1860"/>
    </location>
</feature>
<dbReference type="GO" id="GO:0006606">
    <property type="term" value="P:protein import into nucleus"/>
    <property type="evidence" value="ECO:0007669"/>
    <property type="project" value="InterPro"/>
</dbReference>
<evidence type="ECO:0000313" key="10">
    <source>
        <dbReference type="Proteomes" id="UP000738325"/>
    </source>
</evidence>